<evidence type="ECO:0000256" key="1">
    <source>
        <dbReference type="ARBA" id="ARBA00010759"/>
    </source>
</evidence>
<dbReference type="NCBIfam" id="TIGR00079">
    <property type="entry name" value="pept_deformyl"/>
    <property type="match status" value="1"/>
</dbReference>
<dbReference type="Gene3D" id="3.90.45.10">
    <property type="entry name" value="Peptide deformylase"/>
    <property type="match status" value="1"/>
</dbReference>
<dbReference type="HAMAP" id="MF_00163">
    <property type="entry name" value="Pep_deformylase"/>
    <property type="match status" value="1"/>
</dbReference>
<comment type="similarity">
    <text evidence="1 3">Belongs to the polypeptide deformylase family.</text>
</comment>
<dbReference type="PANTHER" id="PTHR10458">
    <property type="entry name" value="PEPTIDE DEFORMYLASE"/>
    <property type="match status" value="1"/>
</dbReference>
<dbReference type="SUPFAM" id="SSF56420">
    <property type="entry name" value="Peptide deformylase"/>
    <property type="match status" value="1"/>
</dbReference>
<accession>A0A1I4YGD6</accession>
<dbReference type="OrthoDB" id="9784988at2"/>
<feature type="binding site" evidence="3">
    <location>
        <position position="130"/>
    </location>
    <ligand>
        <name>Fe cation</name>
        <dbReference type="ChEBI" id="CHEBI:24875"/>
    </ligand>
</feature>
<feature type="binding site" evidence="3">
    <location>
        <position position="88"/>
    </location>
    <ligand>
        <name>Fe cation</name>
        <dbReference type="ChEBI" id="CHEBI:24875"/>
    </ligand>
</feature>
<gene>
    <name evidence="3" type="primary">def</name>
    <name evidence="4" type="ORF">SAMN04488695_101587</name>
</gene>
<dbReference type="GO" id="GO:0042586">
    <property type="term" value="F:peptide deformylase activity"/>
    <property type="evidence" value="ECO:0007669"/>
    <property type="project" value="UniProtKB-UniRule"/>
</dbReference>
<dbReference type="NCBIfam" id="NF001159">
    <property type="entry name" value="PRK00150.1-3"/>
    <property type="match status" value="1"/>
</dbReference>
<keyword evidence="5" id="KW-1185">Reference proteome</keyword>
<feature type="binding site" evidence="3">
    <location>
        <position position="134"/>
    </location>
    <ligand>
        <name>Fe cation</name>
        <dbReference type="ChEBI" id="CHEBI:24875"/>
    </ligand>
</feature>
<dbReference type="CDD" id="cd00487">
    <property type="entry name" value="Pep_deformylase"/>
    <property type="match status" value="1"/>
</dbReference>
<proteinExistence type="inferred from homology"/>
<keyword evidence="2 3" id="KW-0408">Iron</keyword>
<dbReference type="STRING" id="398199.SAMN05421804_101160"/>
<name>A0A1I4YGD6_9CLOT</name>
<dbReference type="InterPro" id="IPR036821">
    <property type="entry name" value="Peptide_deformylase_sf"/>
</dbReference>
<sequence length="170" mass="19205">MALREVRHVPDSVLRKVAKPVTEMTPRLKTLIKDMYNTMDYEDGIGLAAPQVGILKRIFTVGIGDIRLAFVNPEVLETEGEYLDVEGCLSIPGENGVVKRPTYVKVKAMNEEGKNFIIEAKYLLARCILHELDHLNGVLFTDKLEEVEEDFEPEEQVEDLLISLTYPDGE</sequence>
<comment type="function">
    <text evidence="3">Removes the formyl group from the N-terminal Met of newly synthesized proteins. Requires at least a dipeptide for an efficient rate of reaction. N-terminal L-methionine is a prerequisite for activity but the enzyme has broad specificity at other positions.</text>
</comment>
<dbReference type="EC" id="3.5.1.88" evidence="3"/>
<dbReference type="RefSeq" id="WP_074910075.1">
    <property type="nucleotide sequence ID" value="NZ_FOVK01000001.1"/>
</dbReference>
<keyword evidence="3" id="KW-0378">Hydrolase</keyword>
<comment type="cofactor">
    <cofactor evidence="3">
        <name>Fe(2+)</name>
        <dbReference type="ChEBI" id="CHEBI:29033"/>
    </cofactor>
    <text evidence="3">Binds 1 Fe(2+) ion.</text>
</comment>
<dbReference type="Pfam" id="PF01327">
    <property type="entry name" value="Pep_deformylase"/>
    <property type="match status" value="1"/>
</dbReference>
<dbReference type="eggNOG" id="COG0242">
    <property type="taxonomic scope" value="Bacteria"/>
</dbReference>
<dbReference type="GO" id="GO:0006412">
    <property type="term" value="P:translation"/>
    <property type="evidence" value="ECO:0007669"/>
    <property type="project" value="UniProtKB-UniRule"/>
</dbReference>
<dbReference type="PRINTS" id="PR01576">
    <property type="entry name" value="PDEFORMYLASE"/>
</dbReference>
<dbReference type="PANTHER" id="PTHR10458:SF22">
    <property type="entry name" value="PEPTIDE DEFORMYLASE"/>
    <property type="match status" value="1"/>
</dbReference>
<keyword evidence="3" id="KW-0648">Protein biosynthesis</keyword>
<dbReference type="GO" id="GO:0046872">
    <property type="term" value="F:metal ion binding"/>
    <property type="evidence" value="ECO:0007669"/>
    <property type="project" value="UniProtKB-KW"/>
</dbReference>
<dbReference type="PIRSF" id="PIRSF004749">
    <property type="entry name" value="Pep_def"/>
    <property type="match status" value="1"/>
</dbReference>
<protein>
    <recommendedName>
        <fullName evidence="3">Peptide deformylase</fullName>
        <shortName evidence="3">PDF</shortName>
        <ecNumber evidence="3">3.5.1.88</ecNumber>
    </recommendedName>
    <alternativeName>
        <fullName evidence="3">Polypeptide deformylase</fullName>
    </alternativeName>
</protein>
<evidence type="ECO:0000313" key="5">
    <source>
        <dbReference type="Proteomes" id="UP000181899"/>
    </source>
</evidence>
<dbReference type="Proteomes" id="UP000181899">
    <property type="component" value="Unassembled WGS sequence"/>
</dbReference>
<dbReference type="EMBL" id="FOVK01000001">
    <property type="protein sequence ID" value="SFN37094.1"/>
    <property type="molecule type" value="Genomic_DNA"/>
</dbReference>
<evidence type="ECO:0000313" key="4">
    <source>
        <dbReference type="EMBL" id="SFN37094.1"/>
    </source>
</evidence>
<evidence type="ECO:0000256" key="3">
    <source>
        <dbReference type="HAMAP-Rule" id="MF_00163"/>
    </source>
</evidence>
<reference evidence="4 5" key="1">
    <citation type="submission" date="2016-10" db="EMBL/GenBank/DDBJ databases">
        <authorList>
            <person name="de Groot N.N."/>
        </authorList>
    </citation>
    <scope>NUCLEOTIDE SEQUENCE [LARGE SCALE GENOMIC DNA]</scope>
    <source>
        <strain evidence="4 5">ML2</strain>
    </source>
</reference>
<keyword evidence="3" id="KW-0479">Metal-binding</keyword>
<evidence type="ECO:0000256" key="2">
    <source>
        <dbReference type="ARBA" id="ARBA00023004"/>
    </source>
</evidence>
<feature type="active site" evidence="3">
    <location>
        <position position="131"/>
    </location>
</feature>
<comment type="catalytic activity">
    <reaction evidence="3">
        <text>N-terminal N-formyl-L-methionyl-[peptide] + H2O = N-terminal L-methionyl-[peptide] + formate</text>
        <dbReference type="Rhea" id="RHEA:24420"/>
        <dbReference type="Rhea" id="RHEA-COMP:10639"/>
        <dbReference type="Rhea" id="RHEA-COMP:10640"/>
        <dbReference type="ChEBI" id="CHEBI:15377"/>
        <dbReference type="ChEBI" id="CHEBI:15740"/>
        <dbReference type="ChEBI" id="CHEBI:49298"/>
        <dbReference type="ChEBI" id="CHEBI:64731"/>
        <dbReference type="EC" id="3.5.1.88"/>
    </reaction>
</comment>
<dbReference type="AlphaFoldDB" id="A0A1I4YGD6"/>
<organism evidence="4 5">
    <name type="scientific">Proteiniclasticum ruminis</name>
    <dbReference type="NCBI Taxonomy" id="398199"/>
    <lineage>
        <taxon>Bacteria</taxon>
        <taxon>Bacillati</taxon>
        <taxon>Bacillota</taxon>
        <taxon>Clostridia</taxon>
        <taxon>Eubacteriales</taxon>
        <taxon>Clostridiaceae</taxon>
        <taxon>Proteiniclasticum</taxon>
    </lineage>
</organism>
<dbReference type="InterPro" id="IPR023635">
    <property type="entry name" value="Peptide_deformylase"/>
</dbReference>